<dbReference type="EMBL" id="CM003105">
    <property type="protein sequence ID" value="KUI72019.1"/>
    <property type="molecule type" value="Genomic_DNA"/>
</dbReference>
<dbReference type="Pfam" id="PF11807">
    <property type="entry name" value="UstYa"/>
    <property type="match status" value="1"/>
</dbReference>
<dbReference type="PANTHER" id="PTHR33365:SF11">
    <property type="entry name" value="TAT PATHWAY SIGNAL SEQUENCE"/>
    <property type="match status" value="1"/>
</dbReference>
<name>A0A194W6B6_CYTMA</name>
<evidence type="ECO:0000256" key="9">
    <source>
        <dbReference type="ARBA" id="ARBA00035112"/>
    </source>
</evidence>
<protein>
    <recommendedName>
        <fullName evidence="13">Oxidase ustYa</fullName>
    </recommendedName>
</protein>
<comment type="pathway">
    <text evidence="2">Mycotoxin biosynthesis.</text>
</comment>
<dbReference type="GO" id="GO:0043386">
    <property type="term" value="P:mycotoxin biosynthetic process"/>
    <property type="evidence" value="ECO:0007669"/>
    <property type="project" value="InterPro"/>
</dbReference>
<comment type="subcellular location">
    <subcellularLocation>
        <location evidence="1">Membrane</location>
        <topology evidence="1">Single-pass membrane protein</topology>
    </subcellularLocation>
</comment>
<evidence type="ECO:0000256" key="5">
    <source>
        <dbReference type="ARBA" id="ARBA00023002"/>
    </source>
</evidence>
<evidence type="ECO:0000313" key="12">
    <source>
        <dbReference type="Proteomes" id="UP000078559"/>
    </source>
</evidence>
<keyword evidence="12" id="KW-1185">Reference proteome</keyword>
<evidence type="ECO:0008006" key="13">
    <source>
        <dbReference type="Google" id="ProtNLM"/>
    </source>
</evidence>
<keyword evidence="7 10" id="KW-0472">Membrane</keyword>
<evidence type="ECO:0000256" key="7">
    <source>
        <dbReference type="ARBA" id="ARBA00023136"/>
    </source>
</evidence>
<evidence type="ECO:0000256" key="4">
    <source>
        <dbReference type="ARBA" id="ARBA00022989"/>
    </source>
</evidence>
<feature type="transmembrane region" description="Helical" evidence="10">
    <location>
        <begin position="24"/>
        <end position="49"/>
    </location>
</feature>
<proteinExistence type="inferred from homology"/>
<gene>
    <name evidence="11" type="ORF">VM1G_07438</name>
</gene>
<evidence type="ECO:0000256" key="8">
    <source>
        <dbReference type="ARBA" id="ARBA00023180"/>
    </source>
</evidence>
<evidence type="ECO:0000256" key="10">
    <source>
        <dbReference type="SAM" id="Phobius"/>
    </source>
</evidence>
<organism evidence="11 12">
    <name type="scientific">Cytospora mali</name>
    <name type="common">Apple Valsa canker fungus</name>
    <name type="synonym">Valsa mali</name>
    <dbReference type="NCBI Taxonomy" id="578113"/>
    <lineage>
        <taxon>Eukaryota</taxon>
        <taxon>Fungi</taxon>
        <taxon>Dikarya</taxon>
        <taxon>Ascomycota</taxon>
        <taxon>Pezizomycotina</taxon>
        <taxon>Sordariomycetes</taxon>
        <taxon>Sordariomycetidae</taxon>
        <taxon>Diaporthales</taxon>
        <taxon>Cytosporaceae</taxon>
        <taxon>Cytospora</taxon>
    </lineage>
</organism>
<keyword evidence="3 10" id="KW-0812">Transmembrane</keyword>
<keyword evidence="5" id="KW-0560">Oxidoreductase</keyword>
<dbReference type="GO" id="GO:0016491">
    <property type="term" value="F:oxidoreductase activity"/>
    <property type="evidence" value="ECO:0007669"/>
    <property type="project" value="UniProtKB-KW"/>
</dbReference>
<dbReference type="GO" id="GO:0016020">
    <property type="term" value="C:membrane"/>
    <property type="evidence" value="ECO:0007669"/>
    <property type="project" value="UniProtKB-SubCell"/>
</dbReference>
<evidence type="ECO:0000256" key="2">
    <source>
        <dbReference type="ARBA" id="ARBA00004685"/>
    </source>
</evidence>
<evidence type="ECO:0000313" key="11">
    <source>
        <dbReference type="EMBL" id="KUI72019.1"/>
    </source>
</evidence>
<keyword evidence="6" id="KW-0843">Virulence</keyword>
<keyword evidence="4 10" id="KW-1133">Transmembrane helix</keyword>
<evidence type="ECO:0000256" key="1">
    <source>
        <dbReference type="ARBA" id="ARBA00004167"/>
    </source>
</evidence>
<dbReference type="OrthoDB" id="3687641at2759"/>
<accession>A0A194W6B6</accession>
<evidence type="ECO:0000256" key="3">
    <source>
        <dbReference type="ARBA" id="ARBA00022692"/>
    </source>
</evidence>
<dbReference type="AlphaFoldDB" id="A0A194W6B6"/>
<dbReference type="InterPro" id="IPR021765">
    <property type="entry name" value="UstYa-like"/>
</dbReference>
<comment type="similarity">
    <text evidence="9">Belongs to the ustYa family.</text>
</comment>
<evidence type="ECO:0000256" key="6">
    <source>
        <dbReference type="ARBA" id="ARBA00023026"/>
    </source>
</evidence>
<sequence length="210" mass="23238">MAQQIKYTRIEDGVGKQKPISTTVLGVTGSLVLIATVTCLSFGFLGFAIGMRIPAQAEAGPAWLSPPGRQSTTFEYQKVFTLGGSNETREQWHALFPTGGGFVKHPTVSPDMASLAVYHQLHCLNHIRESYWAAVYGTVTSDHQHAGSHVRHCIDYLRQSLLCHADANLEMPNKDEGGVTGFGFERQCRNIAQLKAWAEEWRVVEDFQGF</sequence>
<keyword evidence="8" id="KW-0325">Glycoprotein</keyword>
<reference evidence="11" key="1">
    <citation type="submission" date="2014-12" db="EMBL/GenBank/DDBJ databases">
        <title>Genome Sequence of Valsa Canker Pathogens Uncovers a Specific Adaption of Colonization on Woody Bark.</title>
        <authorList>
            <person name="Yin Z."/>
            <person name="Liu H."/>
            <person name="Gao X."/>
            <person name="Li Z."/>
            <person name="Song N."/>
            <person name="Ke X."/>
            <person name="Dai Q."/>
            <person name="Wu Y."/>
            <person name="Sun Y."/>
            <person name="Xu J.-R."/>
            <person name="Kang Z.K."/>
            <person name="Wang L."/>
            <person name="Huang L."/>
        </authorList>
    </citation>
    <scope>NUCLEOTIDE SEQUENCE [LARGE SCALE GENOMIC DNA]</scope>
    <source>
        <strain evidence="11">03-8</strain>
    </source>
</reference>
<dbReference type="Proteomes" id="UP000078559">
    <property type="component" value="Chromosome 8"/>
</dbReference>
<dbReference type="PANTHER" id="PTHR33365">
    <property type="entry name" value="YALI0B05434P"/>
    <property type="match status" value="1"/>
</dbReference>